<evidence type="ECO:0000256" key="1">
    <source>
        <dbReference type="ARBA" id="ARBA00004651"/>
    </source>
</evidence>
<name>A0AAX1UJV7_CERSP</name>
<evidence type="ECO:0000256" key="5">
    <source>
        <dbReference type="ARBA" id="ARBA00022692"/>
    </source>
</evidence>
<feature type="transmembrane region" description="Helical" evidence="8">
    <location>
        <begin position="229"/>
        <end position="248"/>
    </location>
</feature>
<keyword evidence="6 8" id="KW-1133">Transmembrane helix</keyword>
<evidence type="ECO:0000256" key="3">
    <source>
        <dbReference type="ARBA" id="ARBA00022448"/>
    </source>
</evidence>
<evidence type="ECO:0000256" key="8">
    <source>
        <dbReference type="RuleBase" id="RU363041"/>
    </source>
</evidence>
<comment type="similarity">
    <text evidence="2 8">Belongs to the 4-toluene sulfonate uptake permease (TSUP) (TC 2.A.102) family.</text>
</comment>
<comment type="caution">
    <text evidence="9">The sequence shown here is derived from an EMBL/GenBank/DDBJ whole genome shotgun (WGS) entry which is preliminary data.</text>
</comment>
<dbReference type="PANTHER" id="PTHR30269">
    <property type="entry name" value="TRANSMEMBRANE PROTEIN YFCA"/>
    <property type="match status" value="1"/>
</dbReference>
<gene>
    <name evidence="9" type="ORF">D1114_12855</name>
</gene>
<evidence type="ECO:0000256" key="7">
    <source>
        <dbReference type="ARBA" id="ARBA00023136"/>
    </source>
</evidence>
<dbReference type="Pfam" id="PF01925">
    <property type="entry name" value="TauE"/>
    <property type="match status" value="1"/>
</dbReference>
<keyword evidence="3" id="KW-0813">Transport</keyword>
<dbReference type="Proteomes" id="UP000266305">
    <property type="component" value="Unassembled WGS sequence"/>
</dbReference>
<evidence type="ECO:0000313" key="10">
    <source>
        <dbReference type="Proteomes" id="UP000266305"/>
    </source>
</evidence>
<organism evidence="9 10">
    <name type="scientific">Cereibacter sphaeroides</name>
    <name type="common">Rhodobacter sphaeroides</name>
    <dbReference type="NCBI Taxonomy" id="1063"/>
    <lineage>
        <taxon>Bacteria</taxon>
        <taxon>Pseudomonadati</taxon>
        <taxon>Pseudomonadota</taxon>
        <taxon>Alphaproteobacteria</taxon>
        <taxon>Rhodobacterales</taxon>
        <taxon>Paracoccaceae</taxon>
        <taxon>Cereibacter</taxon>
    </lineage>
</organism>
<dbReference type="GO" id="GO:0005886">
    <property type="term" value="C:plasma membrane"/>
    <property type="evidence" value="ECO:0007669"/>
    <property type="project" value="UniProtKB-SubCell"/>
</dbReference>
<dbReference type="PANTHER" id="PTHR30269:SF0">
    <property type="entry name" value="MEMBRANE TRANSPORTER PROTEIN YFCA-RELATED"/>
    <property type="match status" value="1"/>
</dbReference>
<dbReference type="RefSeq" id="WP_011840087.1">
    <property type="nucleotide sequence ID" value="NZ_CP033437.1"/>
</dbReference>
<dbReference type="AlphaFoldDB" id="A0AAX1UJV7"/>
<dbReference type="InterPro" id="IPR002781">
    <property type="entry name" value="TM_pro_TauE-like"/>
</dbReference>
<evidence type="ECO:0000256" key="4">
    <source>
        <dbReference type="ARBA" id="ARBA00022475"/>
    </source>
</evidence>
<dbReference type="EMBL" id="QWGP01000013">
    <property type="protein sequence ID" value="RHZ94313.1"/>
    <property type="molecule type" value="Genomic_DNA"/>
</dbReference>
<reference evidence="9 10" key="1">
    <citation type="submission" date="2018-08" db="EMBL/GenBank/DDBJ databases">
        <title>Draft genome sequence of Rhodobacter sphaeroides FY.</title>
        <authorList>
            <person name="Rayyan A."/>
            <person name="Meyer T.E."/>
            <person name="Kyndt J.A."/>
        </authorList>
    </citation>
    <scope>NUCLEOTIDE SEQUENCE [LARGE SCALE GENOMIC DNA]</scope>
    <source>
        <strain evidence="9 10">FY</strain>
    </source>
</reference>
<evidence type="ECO:0000256" key="6">
    <source>
        <dbReference type="ARBA" id="ARBA00022989"/>
    </source>
</evidence>
<feature type="transmembrane region" description="Helical" evidence="8">
    <location>
        <begin position="105"/>
        <end position="124"/>
    </location>
</feature>
<feature type="transmembrane region" description="Helical" evidence="8">
    <location>
        <begin position="42"/>
        <end position="61"/>
    </location>
</feature>
<protein>
    <recommendedName>
        <fullName evidence="8">Probable membrane transporter protein</fullName>
    </recommendedName>
</protein>
<feature type="transmembrane region" description="Helical" evidence="8">
    <location>
        <begin position="205"/>
        <end position="222"/>
    </location>
</feature>
<evidence type="ECO:0000256" key="2">
    <source>
        <dbReference type="ARBA" id="ARBA00009142"/>
    </source>
</evidence>
<dbReference type="InterPro" id="IPR052017">
    <property type="entry name" value="TSUP"/>
</dbReference>
<keyword evidence="4 8" id="KW-1003">Cell membrane</keyword>
<keyword evidence="7 8" id="KW-0472">Membrane</keyword>
<proteinExistence type="inferred from homology"/>
<evidence type="ECO:0000313" key="9">
    <source>
        <dbReference type="EMBL" id="RHZ94313.1"/>
    </source>
</evidence>
<keyword evidence="5 8" id="KW-0812">Transmembrane</keyword>
<dbReference type="GeneID" id="67449714"/>
<sequence length="249" mass="24735">MLAIALLTVTGLLAGALNAVAGGGTFLSFPALVWLGVPPVMANATATLTAMPGYVGSAWAFRRELQAEGALGLRAILGVSALGGLVGAGLLLVTPGEAFTGIVPWLLLAATLLFAAGPRLLAAIRARGQGGVGPLPAALALCAVAVYGGYFNGGLGIMLLAVLGLVGFTDLHAMNGLKNLLSALLSVISVATFASAGLIAWDKALVLAAATAVGGYAGAHLARRIRRTGPLRLAIVAVGAAMTVAFFLA</sequence>
<accession>A0AAX1UJV7</accession>
<feature type="transmembrane region" description="Helical" evidence="8">
    <location>
        <begin position="73"/>
        <end position="93"/>
    </location>
</feature>
<feature type="transmembrane region" description="Helical" evidence="8">
    <location>
        <begin position="180"/>
        <end position="199"/>
    </location>
</feature>
<comment type="subcellular location">
    <subcellularLocation>
        <location evidence="1 8">Cell membrane</location>
        <topology evidence="1 8">Multi-pass membrane protein</topology>
    </subcellularLocation>
</comment>